<protein>
    <submittedName>
        <fullName evidence="1">Uncharacterized protein</fullName>
    </submittedName>
</protein>
<keyword evidence="2" id="KW-1185">Reference proteome</keyword>
<proteinExistence type="predicted"/>
<sequence>MFYKKNKFNIKLILLSILVVGLCVILPQINVSLAAYPFSPW</sequence>
<dbReference type="EMBL" id="CP096983">
    <property type="protein sequence ID" value="URZ10985.1"/>
    <property type="molecule type" value="Genomic_DNA"/>
</dbReference>
<dbReference type="AlphaFoldDB" id="A0A1S8KYC2"/>
<gene>
    <name evidence="1" type="ORF">CROST_017010</name>
</gene>
<evidence type="ECO:0000313" key="2">
    <source>
        <dbReference type="Proteomes" id="UP000190951"/>
    </source>
</evidence>
<accession>A0A1S8KYC2</accession>
<reference evidence="1 2" key="1">
    <citation type="submission" date="2022-04" db="EMBL/GenBank/DDBJ databases">
        <title>Genome sequence of C. roseum typestrain.</title>
        <authorList>
            <person name="Poehlein A."/>
            <person name="Schoch T."/>
            <person name="Duerre P."/>
            <person name="Daniel R."/>
        </authorList>
    </citation>
    <scope>NUCLEOTIDE SEQUENCE [LARGE SCALE GENOMIC DNA]</scope>
    <source>
        <strain evidence="1 2">DSM 7320</strain>
    </source>
</reference>
<dbReference type="Proteomes" id="UP000190951">
    <property type="component" value="Chromosome"/>
</dbReference>
<dbReference type="KEGG" id="crw:CROST_017010"/>
<organism evidence="1 2">
    <name type="scientific">Clostridium felsineum</name>
    <dbReference type="NCBI Taxonomy" id="36839"/>
    <lineage>
        <taxon>Bacteria</taxon>
        <taxon>Bacillati</taxon>
        <taxon>Bacillota</taxon>
        <taxon>Clostridia</taxon>
        <taxon>Eubacteriales</taxon>
        <taxon>Clostridiaceae</taxon>
        <taxon>Clostridium</taxon>
    </lineage>
</organism>
<evidence type="ECO:0000313" key="1">
    <source>
        <dbReference type="EMBL" id="URZ10985.1"/>
    </source>
</evidence>
<name>A0A1S8KYC2_9CLOT</name>
<dbReference type="STRING" id="84029.CROST_42120"/>